<dbReference type="InParanoid" id="A0A1Q3DE16"/>
<accession>A0A1Q3DE16</accession>
<dbReference type="AlphaFoldDB" id="A0A1Q3DE16"/>
<gene>
    <name evidence="1" type="ORF">CFOL_v3_34081</name>
</gene>
<evidence type="ECO:0000313" key="2">
    <source>
        <dbReference type="Proteomes" id="UP000187406"/>
    </source>
</evidence>
<reference evidence="2" key="1">
    <citation type="submission" date="2016-04" db="EMBL/GenBank/DDBJ databases">
        <title>Cephalotus genome sequencing.</title>
        <authorList>
            <person name="Fukushima K."/>
            <person name="Hasebe M."/>
            <person name="Fang X."/>
        </authorList>
    </citation>
    <scope>NUCLEOTIDE SEQUENCE [LARGE SCALE GENOMIC DNA]</scope>
    <source>
        <strain evidence="2">cv. St1</strain>
    </source>
</reference>
<dbReference type="PANTHER" id="PTHR35046:SF26">
    <property type="entry name" value="RNA-DIRECTED DNA POLYMERASE"/>
    <property type="match status" value="1"/>
</dbReference>
<dbReference type="Proteomes" id="UP000187406">
    <property type="component" value="Unassembled WGS sequence"/>
</dbReference>
<keyword evidence="2" id="KW-1185">Reference proteome</keyword>
<dbReference type="InterPro" id="IPR036875">
    <property type="entry name" value="Znf_CCHC_sf"/>
</dbReference>
<dbReference type="GO" id="GO:0003676">
    <property type="term" value="F:nucleic acid binding"/>
    <property type="evidence" value="ECO:0007669"/>
    <property type="project" value="InterPro"/>
</dbReference>
<comment type="caution">
    <text evidence="1">The sequence shown here is derived from an EMBL/GenBank/DDBJ whole genome shotgun (WGS) entry which is preliminary data.</text>
</comment>
<evidence type="ECO:0000313" key="1">
    <source>
        <dbReference type="EMBL" id="GAV90675.1"/>
    </source>
</evidence>
<name>A0A1Q3DE16_CEPFO</name>
<evidence type="ECO:0008006" key="3">
    <source>
        <dbReference type="Google" id="ProtNLM"/>
    </source>
</evidence>
<protein>
    <recommendedName>
        <fullName evidence="3">Gag-asp_proteas domain-containing protein</fullName>
    </recommendedName>
</protein>
<organism evidence="1 2">
    <name type="scientific">Cephalotus follicularis</name>
    <name type="common">Albany pitcher plant</name>
    <dbReference type="NCBI Taxonomy" id="3775"/>
    <lineage>
        <taxon>Eukaryota</taxon>
        <taxon>Viridiplantae</taxon>
        <taxon>Streptophyta</taxon>
        <taxon>Embryophyta</taxon>
        <taxon>Tracheophyta</taxon>
        <taxon>Spermatophyta</taxon>
        <taxon>Magnoliopsida</taxon>
        <taxon>eudicotyledons</taxon>
        <taxon>Gunneridae</taxon>
        <taxon>Pentapetalae</taxon>
        <taxon>rosids</taxon>
        <taxon>fabids</taxon>
        <taxon>Oxalidales</taxon>
        <taxon>Cephalotaceae</taxon>
        <taxon>Cephalotus</taxon>
    </lineage>
</organism>
<sequence>MRCDVPEHPEQKIARFLRGLNHEITNIVELQPYCTFEDVCKLAIKVEKQNKGTKSLATRTYSQPAGSKPFTLGKSFSKGFSSSKPKALTQDKLNAKSIDFAKERADLSKGDKRYFKCHGYGHFQAECPNKRVKSIKDIEEIKDGPKEKEQEEKDSLDEENIIADPEDGELLVIRHALHVKEVGDDDQRENIFHSRCIIKERVCSLIIDGGSCSNVAATTLVDKFKLPTTAHPSP</sequence>
<proteinExistence type="predicted"/>
<dbReference type="EMBL" id="BDDD01006495">
    <property type="protein sequence ID" value="GAV90675.1"/>
    <property type="molecule type" value="Genomic_DNA"/>
</dbReference>
<dbReference type="SUPFAM" id="SSF57756">
    <property type="entry name" value="Retrovirus zinc finger-like domains"/>
    <property type="match status" value="1"/>
</dbReference>
<dbReference type="GO" id="GO:0008270">
    <property type="term" value="F:zinc ion binding"/>
    <property type="evidence" value="ECO:0007669"/>
    <property type="project" value="InterPro"/>
</dbReference>
<dbReference type="PANTHER" id="PTHR35046">
    <property type="entry name" value="ZINC KNUCKLE (CCHC-TYPE) FAMILY PROTEIN"/>
    <property type="match status" value="1"/>
</dbReference>
<dbReference type="OrthoDB" id="1719899at2759"/>